<organism evidence="7 8">
    <name type="scientific">Pelagicoccus enzymogenes</name>
    <dbReference type="NCBI Taxonomy" id="2773457"/>
    <lineage>
        <taxon>Bacteria</taxon>
        <taxon>Pseudomonadati</taxon>
        <taxon>Verrucomicrobiota</taxon>
        <taxon>Opitutia</taxon>
        <taxon>Puniceicoccales</taxon>
        <taxon>Pelagicoccaceae</taxon>
        <taxon>Pelagicoccus</taxon>
    </lineage>
</organism>
<accession>A0A927F7N0</accession>
<dbReference type="InterPro" id="IPR036249">
    <property type="entry name" value="Thioredoxin-like_sf"/>
</dbReference>
<comment type="similarity">
    <text evidence="1">Belongs to the SCO1/2 family.</text>
</comment>
<sequence length="314" mass="34643">MTTLAIGSQSLTTRRFFTDTGFPLFLMTATVVYELFLLAIVFAPAESTAWWGGFAEEFKRWCFSYDPRTGGMEYASVVVMLIEPLFIGVIAAFLWRKGLAGLRHRRLSRLDRWSIASGVGIGALVIAGLFLVGRPDPADSEALPFPGSRIRVSLSPPDFVLVDHRGNSFSLDQAKGKVVLLTGVYAMCSETCPDILMQTKGVLDALPDSLKDQVQVVALSLNPEYDTSSLMGRVAEGYGFSYPQFRYLNGDPGMMDRLLQRFGFSRAVDPQTGVVNHASLFLFLDRGGKIAYRLALDERTKAWLSEAVLDLANE</sequence>
<keyword evidence="8" id="KW-1185">Reference proteome</keyword>
<feature type="transmembrane region" description="Helical" evidence="5">
    <location>
        <begin position="115"/>
        <end position="133"/>
    </location>
</feature>
<evidence type="ECO:0000256" key="2">
    <source>
        <dbReference type="ARBA" id="ARBA00023008"/>
    </source>
</evidence>
<dbReference type="PANTHER" id="PTHR12151:SF25">
    <property type="entry name" value="LINALOOL DEHYDRATASE_ISOMERASE DOMAIN-CONTAINING PROTEIN"/>
    <property type="match status" value="1"/>
</dbReference>
<dbReference type="SUPFAM" id="SSF52833">
    <property type="entry name" value="Thioredoxin-like"/>
    <property type="match status" value="1"/>
</dbReference>
<feature type="binding site" evidence="3">
    <location>
        <position position="188"/>
    </location>
    <ligand>
        <name>Cu cation</name>
        <dbReference type="ChEBI" id="CHEBI:23378"/>
    </ligand>
</feature>
<keyword evidence="5" id="KW-0472">Membrane</keyword>
<evidence type="ECO:0000256" key="5">
    <source>
        <dbReference type="SAM" id="Phobius"/>
    </source>
</evidence>
<feature type="transmembrane region" description="Helical" evidence="5">
    <location>
        <begin position="74"/>
        <end position="95"/>
    </location>
</feature>
<comment type="caution">
    <text evidence="7">The sequence shown here is derived from an EMBL/GenBank/DDBJ whole genome shotgun (WGS) entry which is preliminary data.</text>
</comment>
<evidence type="ECO:0000313" key="7">
    <source>
        <dbReference type="EMBL" id="MBD5779767.1"/>
    </source>
</evidence>
<protein>
    <submittedName>
        <fullName evidence="7">SCO family protein</fullName>
    </submittedName>
</protein>
<proteinExistence type="inferred from homology"/>
<feature type="binding site" evidence="3">
    <location>
        <position position="192"/>
    </location>
    <ligand>
        <name>Cu cation</name>
        <dbReference type="ChEBI" id="CHEBI:23378"/>
    </ligand>
</feature>
<evidence type="ECO:0000313" key="8">
    <source>
        <dbReference type="Proteomes" id="UP000622317"/>
    </source>
</evidence>
<dbReference type="EMBL" id="JACYFG010000013">
    <property type="protein sequence ID" value="MBD5779767.1"/>
    <property type="molecule type" value="Genomic_DNA"/>
</dbReference>
<dbReference type="Gene3D" id="3.40.30.10">
    <property type="entry name" value="Glutaredoxin"/>
    <property type="match status" value="1"/>
</dbReference>
<dbReference type="AlphaFoldDB" id="A0A927F7N0"/>
<gene>
    <name evidence="7" type="ORF">IEN85_09710</name>
</gene>
<evidence type="ECO:0000256" key="1">
    <source>
        <dbReference type="ARBA" id="ARBA00010996"/>
    </source>
</evidence>
<dbReference type="Pfam" id="PF02630">
    <property type="entry name" value="SCO1-SenC"/>
    <property type="match status" value="1"/>
</dbReference>
<feature type="disulfide bond" description="Redox-active" evidence="4">
    <location>
        <begin position="188"/>
        <end position="192"/>
    </location>
</feature>
<evidence type="ECO:0000256" key="4">
    <source>
        <dbReference type="PIRSR" id="PIRSR603782-2"/>
    </source>
</evidence>
<feature type="transmembrane region" description="Helical" evidence="5">
    <location>
        <begin position="21"/>
        <end position="43"/>
    </location>
</feature>
<keyword evidence="3" id="KW-0479">Metal-binding</keyword>
<dbReference type="InterPro" id="IPR003782">
    <property type="entry name" value="SCO1/SenC"/>
</dbReference>
<keyword evidence="4" id="KW-1015">Disulfide bond</keyword>
<dbReference type="RefSeq" id="WP_191616893.1">
    <property type="nucleotide sequence ID" value="NZ_JACYFG010000013.1"/>
</dbReference>
<dbReference type="PANTHER" id="PTHR12151">
    <property type="entry name" value="ELECTRON TRANSPORT PROTIN SCO1/SENC FAMILY MEMBER"/>
    <property type="match status" value="1"/>
</dbReference>
<dbReference type="CDD" id="cd02968">
    <property type="entry name" value="SCO"/>
    <property type="match status" value="1"/>
</dbReference>
<dbReference type="GO" id="GO:0046872">
    <property type="term" value="F:metal ion binding"/>
    <property type="evidence" value="ECO:0007669"/>
    <property type="project" value="UniProtKB-KW"/>
</dbReference>
<dbReference type="Proteomes" id="UP000622317">
    <property type="component" value="Unassembled WGS sequence"/>
</dbReference>
<keyword evidence="5" id="KW-0812">Transmembrane</keyword>
<name>A0A927F7N0_9BACT</name>
<keyword evidence="2 3" id="KW-0186">Copper</keyword>
<feature type="domain" description="Thioredoxin" evidence="6">
    <location>
        <begin position="150"/>
        <end position="314"/>
    </location>
</feature>
<feature type="binding site" evidence="3">
    <location>
        <position position="277"/>
    </location>
    <ligand>
        <name>Cu cation</name>
        <dbReference type="ChEBI" id="CHEBI:23378"/>
    </ligand>
</feature>
<reference evidence="7" key="1">
    <citation type="submission" date="2020-09" db="EMBL/GenBank/DDBJ databases">
        <title>Pelagicoccus enzymogenes sp. nov. with an EPS production, isolated from marine sediment.</title>
        <authorList>
            <person name="Feng X."/>
        </authorList>
    </citation>
    <scope>NUCLEOTIDE SEQUENCE</scope>
    <source>
        <strain evidence="7">NFK12</strain>
    </source>
</reference>
<evidence type="ECO:0000259" key="6">
    <source>
        <dbReference type="PROSITE" id="PS51352"/>
    </source>
</evidence>
<dbReference type="PROSITE" id="PS51352">
    <property type="entry name" value="THIOREDOXIN_2"/>
    <property type="match status" value="1"/>
</dbReference>
<keyword evidence="5" id="KW-1133">Transmembrane helix</keyword>
<dbReference type="InterPro" id="IPR013766">
    <property type="entry name" value="Thioredoxin_domain"/>
</dbReference>
<evidence type="ECO:0000256" key="3">
    <source>
        <dbReference type="PIRSR" id="PIRSR603782-1"/>
    </source>
</evidence>